<dbReference type="HOGENOM" id="CLU_2930875_0_0_10"/>
<organism evidence="1 2">
    <name type="scientific">Alistipes putredinis DSM 17216</name>
    <dbReference type="NCBI Taxonomy" id="445970"/>
    <lineage>
        <taxon>Bacteria</taxon>
        <taxon>Pseudomonadati</taxon>
        <taxon>Bacteroidota</taxon>
        <taxon>Bacteroidia</taxon>
        <taxon>Bacteroidales</taxon>
        <taxon>Rikenellaceae</taxon>
        <taxon>Alistipes</taxon>
    </lineage>
</organism>
<proteinExistence type="predicted"/>
<dbReference type="AlphaFoldDB" id="B0MX65"/>
<dbReference type="EMBL" id="ABFK02000020">
    <property type="protein sequence ID" value="EDS02282.1"/>
    <property type="molecule type" value="Genomic_DNA"/>
</dbReference>
<reference evidence="1" key="2">
    <citation type="submission" date="2013-09" db="EMBL/GenBank/DDBJ databases">
        <title>Draft genome sequence of Alistipes putredinis (DSM 17216).</title>
        <authorList>
            <person name="Sudarsanam P."/>
            <person name="Ley R."/>
            <person name="Guruge J."/>
            <person name="Turnbaugh P.J."/>
            <person name="Mahowald M."/>
            <person name="Liep D."/>
            <person name="Gordon J."/>
        </authorList>
    </citation>
    <scope>NUCLEOTIDE SEQUENCE</scope>
    <source>
        <strain evidence="1">DSM 17216</strain>
    </source>
</reference>
<evidence type="ECO:0000313" key="1">
    <source>
        <dbReference type="EMBL" id="EDS02282.1"/>
    </source>
</evidence>
<reference evidence="1" key="1">
    <citation type="submission" date="2007-10" db="EMBL/GenBank/DDBJ databases">
        <authorList>
            <person name="Fulton L."/>
            <person name="Clifton S."/>
            <person name="Fulton B."/>
            <person name="Xu J."/>
            <person name="Minx P."/>
            <person name="Pepin K.H."/>
            <person name="Johnson M."/>
            <person name="Thiruvilangam P."/>
            <person name="Bhonagiri V."/>
            <person name="Nash W.E."/>
            <person name="Mardis E.R."/>
            <person name="Wilson R.K."/>
        </authorList>
    </citation>
    <scope>NUCLEOTIDE SEQUENCE [LARGE SCALE GENOMIC DNA]</scope>
    <source>
        <strain evidence="1">DSM 17216</strain>
    </source>
</reference>
<dbReference type="Proteomes" id="UP000005819">
    <property type="component" value="Unassembled WGS sequence"/>
</dbReference>
<gene>
    <name evidence="1" type="ORF">ALIPUT_01802</name>
</gene>
<name>B0MX65_9BACT</name>
<protein>
    <submittedName>
        <fullName evidence="1">Uncharacterized protein</fullName>
    </submittedName>
</protein>
<comment type="caution">
    <text evidence="1">The sequence shown here is derived from an EMBL/GenBank/DDBJ whole genome shotgun (WGS) entry which is preliminary data.</text>
</comment>
<keyword evidence="2" id="KW-1185">Reference proteome</keyword>
<sequence length="60" mass="6916">MFIICIVNLITFYNVDYKYYKEHGEWNDHSNTYGGTFRNLTAACVTFAIAVALLLDKYLG</sequence>
<evidence type="ECO:0000313" key="2">
    <source>
        <dbReference type="Proteomes" id="UP000005819"/>
    </source>
</evidence>
<accession>B0MX65</accession>